<organism evidence="3 4">
    <name type="scientific">Lacticaseibacillus suilingensis</name>
    <dbReference type="NCBI Taxonomy" id="2799577"/>
    <lineage>
        <taxon>Bacteria</taxon>
        <taxon>Bacillati</taxon>
        <taxon>Bacillota</taxon>
        <taxon>Bacilli</taxon>
        <taxon>Lactobacillales</taxon>
        <taxon>Lactobacillaceae</taxon>
        <taxon>Lacticaseibacillus</taxon>
    </lineage>
</organism>
<dbReference type="Gene3D" id="3.20.20.80">
    <property type="entry name" value="Glycosidases"/>
    <property type="match status" value="1"/>
</dbReference>
<evidence type="ECO:0000256" key="1">
    <source>
        <dbReference type="ARBA" id="ARBA00023295"/>
    </source>
</evidence>
<dbReference type="PRINTS" id="PR00131">
    <property type="entry name" value="GLHYDRLASE1"/>
</dbReference>
<sequence length="483" mass="55743">MKISTVAQQELQNGFSSNFLWGAAISAKQAEGSADRGLTVADIQDYNPNNHAKVKGDFTREEILERVEHPNQYIFPKKKGIDFYHQYRSDLELLKQMGLKAFRLSISWSRIYPNGDYTVPSEAGLSFYDKLFDTMQSLSITPIVTLYHDDMPVDLALKYNGFLDEQVCDWFVNYATTVLTRYQNRVKFWIPVNQINLTRVGLSALGIVRDQVTELDQKKFETVHHKFVMCARIKAIGRKINPEFKFGCMLADFLVNPETCKPEDVTLATEKNQMTMYFFADVQLRGEYPKYALRYLKDHQIDFTIQDGDLQLIRDNRLDFLAISYYNSNVVSADKNSMAIGDSELNPYLKANPWGWTINPLGLYDSFLKYWDRYHSPLMIAENGFGQIEELDENDTVHDDYRIDYLRQHLQALKNAVEKGVDVFAYCAWSPIDMVSSGTSEMKKRYGFIYNDLNDDGTGSGKRYPKDSFYWYQKVIASNGISI</sequence>
<keyword evidence="3" id="KW-0378">Hydrolase</keyword>
<evidence type="ECO:0000313" key="3">
    <source>
        <dbReference type="EMBL" id="MFD1398392.1"/>
    </source>
</evidence>
<protein>
    <submittedName>
        <fullName evidence="3">Glycoside hydrolase family 1 protein</fullName>
        <ecNumber evidence="3">3.2.1.-</ecNumber>
    </submittedName>
</protein>
<dbReference type="InterPro" id="IPR001360">
    <property type="entry name" value="Glyco_hydro_1"/>
</dbReference>
<dbReference type="Proteomes" id="UP001597199">
    <property type="component" value="Unassembled WGS sequence"/>
</dbReference>
<keyword evidence="1 3" id="KW-0326">Glycosidase</keyword>
<dbReference type="Pfam" id="PF00232">
    <property type="entry name" value="Glyco_hydro_1"/>
    <property type="match status" value="1"/>
</dbReference>
<evidence type="ECO:0000256" key="2">
    <source>
        <dbReference type="RuleBase" id="RU003690"/>
    </source>
</evidence>
<dbReference type="InterPro" id="IPR017853">
    <property type="entry name" value="GH"/>
</dbReference>
<dbReference type="RefSeq" id="WP_204117756.1">
    <property type="nucleotide sequence ID" value="NZ_BOLV01000001.1"/>
</dbReference>
<proteinExistence type="inferred from homology"/>
<dbReference type="PANTHER" id="PTHR10353">
    <property type="entry name" value="GLYCOSYL HYDROLASE"/>
    <property type="match status" value="1"/>
</dbReference>
<dbReference type="EMBL" id="JBHTOA010000016">
    <property type="protein sequence ID" value="MFD1398392.1"/>
    <property type="molecule type" value="Genomic_DNA"/>
</dbReference>
<name>A0ABW4BH44_9LACO</name>
<dbReference type="EC" id="3.2.1.-" evidence="3"/>
<reference evidence="4" key="1">
    <citation type="journal article" date="2019" name="Int. J. Syst. Evol. Microbiol.">
        <title>The Global Catalogue of Microorganisms (GCM) 10K type strain sequencing project: providing services to taxonomists for standard genome sequencing and annotation.</title>
        <authorList>
            <consortium name="The Broad Institute Genomics Platform"/>
            <consortium name="The Broad Institute Genome Sequencing Center for Infectious Disease"/>
            <person name="Wu L."/>
            <person name="Ma J."/>
        </authorList>
    </citation>
    <scope>NUCLEOTIDE SEQUENCE [LARGE SCALE GENOMIC DNA]</scope>
    <source>
        <strain evidence="4">CCM 9110</strain>
    </source>
</reference>
<comment type="similarity">
    <text evidence="2">Belongs to the glycosyl hydrolase 1 family.</text>
</comment>
<keyword evidence="4" id="KW-1185">Reference proteome</keyword>
<gene>
    <name evidence="3" type="ORF">ACFQ41_03605</name>
</gene>
<accession>A0ABW4BH44</accession>
<evidence type="ECO:0000313" key="4">
    <source>
        <dbReference type="Proteomes" id="UP001597199"/>
    </source>
</evidence>
<dbReference type="GO" id="GO:0016798">
    <property type="term" value="F:hydrolase activity, acting on glycosyl bonds"/>
    <property type="evidence" value="ECO:0007669"/>
    <property type="project" value="UniProtKB-KW"/>
</dbReference>
<dbReference type="SUPFAM" id="SSF51445">
    <property type="entry name" value="(Trans)glycosidases"/>
    <property type="match status" value="1"/>
</dbReference>
<dbReference type="PANTHER" id="PTHR10353:SF122">
    <property type="entry name" value="6-PHOSPHO-BETA-GLUCOSIDASE ASCB-RELATED"/>
    <property type="match status" value="1"/>
</dbReference>
<comment type="caution">
    <text evidence="3">The sequence shown here is derived from an EMBL/GenBank/DDBJ whole genome shotgun (WGS) entry which is preliminary data.</text>
</comment>